<organism evidence="2 3">
    <name type="scientific">Bacteroides cellulosilyticus</name>
    <dbReference type="NCBI Taxonomy" id="246787"/>
    <lineage>
        <taxon>Bacteria</taxon>
        <taxon>Pseudomonadati</taxon>
        <taxon>Bacteroidota</taxon>
        <taxon>Bacteroidia</taxon>
        <taxon>Bacteroidales</taxon>
        <taxon>Bacteroidaceae</taxon>
        <taxon>Bacteroides</taxon>
    </lineage>
</organism>
<evidence type="ECO:0000313" key="2">
    <source>
        <dbReference type="EMBL" id="KAA5415775.1"/>
    </source>
</evidence>
<dbReference type="RefSeq" id="WP_149947781.1">
    <property type="nucleotide sequence ID" value="NZ_JBBNHH010000021.1"/>
</dbReference>
<evidence type="ECO:0000313" key="3">
    <source>
        <dbReference type="Proteomes" id="UP000482653"/>
    </source>
</evidence>
<dbReference type="InterPro" id="IPR057253">
    <property type="entry name" value="CoiA-like_N"/>
</dbReference>
<comment type="caution">
    <text evidence="2">The sequence shown here is derived from an EMBL/GenBank/DDBJ whole genome shotgun (WGS) entry which is preliminary data.</text>
</comment>
<dbReference type="Proteomes" id="UP000482653">
    <property type="component" value="Unassembled WGS sequence"/>
</dbReference>
<sequence>MKENNNTKEENNKEVDKDIHSSRCSGLAGQKACRKLDNKIVYANYVTKSDGPFYCPVCLSDVIIRKCTEKVDHFAHNARQSPIIGKKDRLLHEQCQNEILEYLQKSFPSGKWEKERPIPKNEIYDLKEVIPDISGRIDELPIAIEVQISPYTINRIHEKLVEYEKRKVLVLYIIPLCKELGEEVFRPRLFEKYLHSLYYGRVYYWIPNNDNKIVSVHFGRCTRWIEESTWFSEDGEECNAGGYYLTFKTLRKPFFGEQLDIVKDFKQMQRKEFIPTNAKKKIPACSLFIDKQMKWWDEKECIIQKESIIESTKLFEEYNPIDEYDEYSDEF</sequence>
<proteinExistence type="predicted"/>
<accession>A0A6L3JVU8</accession>
<dbReference type="EMBL" id="VVYX01000028">
    <property type="protein sequence ID" value="KAA5415775.1"/>
    <property type="molecule type" value="Genomic_DNA"/>
</dbReference>
<reference evidence="2 3" key="1">
    <citation type="journal article" date="2019" name="Nat. Med.">
        <title>A library of human gut bacterial isolates paired with longitudinal multiomics data enables mechanistic microbiome research.</title>
        <authorList>
            <person name="Poyet M."/>
            <person name="Groussin M."/>
            <person name="Gibbons S.M."/>
            <person name="Avila-Pacheco J."/>
            <person name="Jiang X."/>
            <person name="Kearney S.M."/>
            <person name="Perrotta A.R."/>
            <person name="Berdy B."/>
            <person name="Zhao S."/>
            <person name="Lieberman T.D."/>
            <person name="Swanson P.K."/>
            <person name="Smith M."/>
            <person name="Roesemann S."/>
            <person name="Alexander J.E."/>
            <person name="Rich S.A."/>
            <person name="Livny J."/>
            <person name="Vlamakis H."/>
            <person name="Clish C."/>
            <person name="Bullock K."/>
            <person name="Deik A."/>
            <person name="Scott J."/>
            <person name="Pierce K.A."/>
            <person name="Xavier R.J."/>
            <person name="Alm E.J."/>
        </authorList>
    </citation>
    <scope>NUCLEOTIDE SEQUENCE [LARGE SCALE GENOMIC DNA]</scope>
    <source>
        <strain evidence="2 3">BIOML-A8</strain>
    </source>
</reference>
<evidence type="ECO:0000259" key="1">
    <source>
        <dbReference type="Pfam" id="PF25164"/>
    </source>
</evidence>
<dbReference type="AlphaFoldDB" id="A0A6L3JVU8"/>
<name>A0A6L3JVU8_9BACE</name>
<feature type="domain" description="Competence protein CoiA-like N-terminal" evidence="1">
    <location>
        <begin position="48"/>
        <end position="80"/>
    </location>
</feature>
<protein>
    <recommendedName>
        <fullName evidence="1">Competence protein CoiA-like N-terminal domain-containing protein</fullName>
    </recommendedName>
</protein>
<gene>
    <name evidence="2" type="ORF">F2Y87_20480</name>
</gene>
<dbReference type="Pfam" id="PF25164">
    <property type="entry name" value="CoiA_N"/>
    <property type="match status" value="1"/>
</dbReference>